<organism evidence="2 3">
    <name type="scientific">Prymnesium parvum</name>
    <name type="common">Toxic golden alga</name>
    <dbReference type="NCBI Taxonomy" id="97485"/>
    <lineage>
        <taxon>Eukaryota</taxon>
        <taxon>Haptista</taxon>
        <taxon>Haptophyta</taxon>
        <taxon>Prymnesiophyceae</taxon>
        <taxon>Prymnesiales</taxon>
        <taxon>Prymnesiaceae</taxon>
        <taxon>Prymnesium</taxon>
    </lineage>
</organism>
<name>A0AB34J1C6_PRYPA</name>
<proteinExistence type="predicted"/>
<gene>
    <name evidence="2" type="ORF">AB1Y20_006030</name>
</gene>
<dbReference type="EMBL" id="JBGBPQ010000014">
    <property type="protein sequence ID" value="KAL1511217.1"/>
    <property type="molecule type" value="Genomic_DNA"/>
</dbReference>
<accession>A0AB34J1C6</accession>
<dbReference type="PANTHER" id="PTHR45856">
    <property type="entry name" value="ALPHA/BETA-HYDROLASES SUPERFAMILY PROTEIN"/>
    <property type="match status" value="1"/>
</dbReference>
<evidence type="ECO:0000313" key="2">
    <source>
        <dbReference type="EMBL" id="KAL1511217.1"/>
    </source>
</evidence>
<reference evidence="2 3" key="1">
    <citation type="journal article" date="2024" name="Science">
        <title>Giant polyketide synthase enzymes in the biosynthesis of giant marine polyether toxins.</title>
        <authorList>
            <person name="Fallon T.R."/>
            <person name="Shende V.V."/>
            <person name="Wierzbicki I.H."/>
            <person name="Pendleton A.L."/>
            <person name="Watervoot N.F."/>
            <person name="Auber R.P."/>
            <person name="Gonzalez D.J."/>
            <person name="Wisecaver J.H."/>
            <person name="Moore B.S."/>
        </authorList>
    </citation>
    <scope>NUCLEOTIDE SEQUENCE [LARGE SCALE GENOMIC DNA]</scope>
    <source>
        <strain evidence="2 3">12B1</strain>
    </source>
</reference>
<comment type="caution">
    <text evidence="2">The sequence shown here is derived from an EMBL/GenBank/DDBJ whole genome shotgun (WGS) entry which is preliminary data.</text>
</comment>
<dbReference type="InterPro" id="IPR002921">
    <property type="entry name" value="Fungal_lipase-type"/>
</dbReference>
<dbReference type="CDD" id="cd00519">
    <property type="entry name" value="Lipase_3"/>
    <property type="match status" value="1"/>
</dbReference>
<dbReference type="AlphaFoldDB" id="A0AB34J1C6"/>
<dbReference type="Gene3D" id="3.40.50.1820">
    <property type="entry name" value="alpha/beta hydrolase"/>
    <property type="match status" value="1"/>
</dbReference>
<dbReference type="GO" id="GO:0006629">
    <property type="term" value="P:lipid metabolic process"/>
    <property type="evidence" value="ECO:0007669"/>
    <property type="project" value="InterPro"/>
</dbReference>
<dbReference type="InterPro" id="IPR029058">
    <property type="entry name" value="AB_hydrolase_fold"/>
</dbReference>
<dbReference type="Proteomes" id="UP001515480">
    <property type="component" value="Unassembled WGS sequence"/>
</dbReference>
<dbReference type="InterPro" id="IPR051218">
    <property type="entry name" value="Sec_MonoDiacylglyc_Lipase"/>
</dbReference>
<protein>
    <recommendedName>
        <fullName evidence="1">Fungal lipase-type domain-containing protein</fullName>
    </recommendedName>
</protein>
<evidence type="ECO:0000259" key="1">
    <source>
        <dbReference type="Pfam" id="PF01764"/>
    </source>
</evidence>
<dbReference type="Pfam" id="PF01764">
    <property type="entry name" value="Lipase_3"/>
    <property type="match status" value="1"/>
</dbReference>
<feature type="domain" description="Fungal lipase-type" evidence="1">
    <location>
        <begin position="126"/>
        <end position="257"/>
    </location>
</feature>
<dbReference type="PANTHER" id="PTHR45856:SF24">
    <property type="entry name" value="FUNGAL LIPASE-LIKE DOMAIN-CONTAINING PROTEIN"/>
    <property type="match status" value="1"/>
</dbReference>
<keyword evidence="3" id="KW-1185">Reference proteome</keyword>
<sequence>MALETLASLHSLLLRLILYTLSRIPLLIRLWIALCRIFVSSVYRAIRRSACLKPIPPSDLDLPVLAARLSDSLYHVDSPGQVAASIKTLMLDSNLLHYEEQPLMRTNSVWCLFEGRRNPQAEKALFLVFRGTMSPTDAIADVMFRPEAGPNGVRCHGGFLRTVKEDSTLHARLAQHLPGAAQLYIFGHSLGGALAQTIAGAGFLPKGFTGQLTIVSLGGPVVFYGEPNVKAFDEPTAAARVMSIVNANDIVPRLLGCPLSFTRTVLSIFASSHNLKQRQQQEEVVDTLEHYRGFPGYELVFLYDGVAYKVPEKNRGLVLNLAEAISPRCIADHLTYVVAVEKAAGVSNWTVSTD</sequence>
<evidence type="ECO:0000313" key="3">
    <source>
        <dbReference type="Proteomes" id="UP001515480"/>
    </source>
</evidence>
<dbReference type="SUPFAM" id="SSF53474">
    <property type="entry name" value="alpha/beta-Hydrolases"/>
    <property type="match status" value="1"/>
</dbReference>